<feature type="region of interest" description="Disordered" evidence="1">
    <location>
        <begin position="232"/>
        <end position="251"/>
    </location>
</feature>
<protein>
    <recommendedName>
        <fullName evidence="2">DUF7918 domain-containing protein</fullName>
    </recommendedName>
</protein>
<sequence>MAVLPGVPGLSVNIRVAGEIATEYQDAHDDNAADVDDTSTRCYIESKAGAEFAIELTVTPEYRLGGRYNGLAEFPSIDGKTTSGKCLFLGDQRAKAETIVQTGATMGSDVPNMAKFGNFVFIPITSNDESQALPSRNSELAKSLGTISVRVKACNFTGELGDFPWSTFDTQKSLSIHEKLMKGKDLSHGSSISDGRLINRPKTNVFAESETIGTYNFYPRSHDALKSRMLIPRSRPPSPLSPGADDTLGSLSDAEIRRLARERLRDVKIESSVSVKRESESTPQPVRPLKVIKLQDGTEAFDLTED</sequence>
<feature type="domain" description="DUF7918" evidence="2">
    <location>
        <begin position="9"/>
        <end position="234"/>
    </location>
</feature>
<evidence type="ECO:0000259" key="2">
    <source>
        <dbReference type="Pfam" id="PF25534"/>
    </source>
</evidence>
<dbReference type="Proteomes" id="UP001498476">
    <property type="component" value="Unassembled WGS sequence"/>
</dbReference>
<dbReference type="Pfam" id="PF25534">
    <property type="entry name" value="DUF7918"/>
    <property type="match status" value="1"/>
</dbReference>
<gene>
    <name evidence="3" type="ORF">QQX98_008082</name>
</gene>
<organism evidence="3 4">
    <name type="scientific">Neonectria punicea</name>
    <dbReference type="NCBI Taxonomy" id="979145"/>
    <lineage>
        <taxon>Eukaryota</taxon>
        <taxon>Fungi</taxon>
        <taxon>Dikarya</taxon>
        <taxon>Ascomycota</taxon>
        <taxon>Pezizomycotina</taxon>
        <taxon>Sordariomycetes</taxon>
        <taxon>Hypocreomycetidae</taxon>
        <taxon>Hypocreales</taxon>
        <taxon>Nectriaceae</taxon>
        <taxon>Neonectria</taxon>
    </lineage>
</organism>
<evidence type="ECO:0000313" key="4">
    <source>
        <dbReference type="Proteomes" id="UP001498476"/>
    </source>
</evidence>
<proteinExistence type="predicted"/>
<dbReference type="EMBL" id="JAZAVJ010000141">
    <property type="protein sequence ID" value="KAK7413074.1"/>
    <property type="molecule type" value="Genomic_DNA"/>
</dbReference>
<comment type="caution">
    <text evidence="3">The sequence shown here is derived from an EMBL/GenBank/DDBJ whole genome shotgun (WGS) entry which is preliminary data.</text>
</comment>
<dbReference type="InterPro" id="IPR057678">
    <property type="entry name" value="DUF7918"/>
</dbReference>
<keyword evidence="4" id="KW-1185">Reference proteome</keyword>
<dbReference type="PANTHER" id="PTHR36223:SF1">
    <property type="entry name" value="TRANSCRIPTION ELONGATION FACTOR EAF N-TERMINAL DOMAIN-CONTAINING PROTEIN"/>
    <property type="match status" value="1"/>
</dbReference>
<evidence type="ECO:0000256" key="1">
    <source>
        <dbReference type="SAM" id="MobiDB-lite"/>
    </source>
</evidence>
<reference evidence="3 4" key="1">
    <citation type="journal article" date="2025" name="Microbiol. Resour. Announc.">
        <title>Draft genome sequences for Neonectria magnoliae and Neonectria punicea, canker pathogens of Liriodendron tulipifera and Acer saccharum in West Virginia.</title>
        <authorList>
            <person name="Petronek H.M."/>
            <person name="Kasson M.T."/>
            <person name="Metheny A.M."/>
            <person name="Stauder C.M."/>
            <person name="Lovett B."/>
            <person name="Lynch S.C."/>
            <person name="Garnas J.R."/>
            <person name="Kasson L.R."/>
            <person name="Stajich J.E."/>
        </authorList>
    </citation>
    <scope>NUCLEOTIDE SEQUENCE [LARGE SCALE GENOMIC DNA]</scope>
    <source>
        <strain evidence="3 4">NRRL 64653</strain>
    </source>
</reference>
<evidence type="ECO:0000313" key="3">
    <source>
        <dbReference type="EMBL" id="KAK7413074.1"/>
    </source>
</evidence>
<accession>A0ABR1GWN3</accession>
<dbReference type="PANTHER" id="PTHR36223">
    <property type="entry name" value="BETA-LACTAMASE-TYPE TRANSPEPTIDASE FOLD DOMAIN CONTAINING PROTEIN"/>
    <property type="match status" value="1"/>
</dbReference>
<name>A0ABR1GWN3_9HYPO</name>